<reference evidence="4" key="2">
    <citation type="submission" date="2009-11" db="EMBL/GenBank/DDBJ databases">
        <title>The Genome Sequence of Allomyces macrogynus strain ATCC 38327.</title>
        <authorList>
            <consortium name="The Broad Institute Genome Sequencing Platform"/>
            <person name="Russ C."/>
            <person name="Cuomo C."/>
            <person name="Shea T."/>
            <person name="Young S.K."/>
            <person name="Zeng Q."/>
            <person name="Koehrsen M."/>
            <person name="Haas B."/>
            <person name="Borodovsky M."/>
            <person name="Guigo R."/>
            <person name="Alvarado L."/>
            <person name="Berlin A."/>
            <person name="Borenstein D."/>
            <person name="Chen Z."/>
            <person name="Engels R."/>
            <person name="Freedman E."/>
            <person name="Gellesch M."/>
            <person name="Goldberg J."/>
            <person name="Griggs A."/>
            <person name="Gujja S."/>
            <person name="Heiman D."/>
            <person name="Hepburn T."/>
            <person name="Howarth C."/>
            <person name="Jen D."/>
            <person name="Larson L."/>
            <person name="Lewis B."/>
            <person name="Mehta T."/>
            <person name="Park D."/>
            <person name="Pearson M."/>
            <person name="Roberts A."/>
            <person name="Saif S."/>
            <person name="Shenoy N."/>
            <person name="Sisk P."/>
            <person name="Stolte C."/>
            <person name="Sykes S."/>
            <person name="Walk T."/>
            <person name="White J."/>
            <person name="Yandava C."/>
            <person name="Burger G."/>
            <person name="Gray M.W."/>
            <person name="Holland P.W.H."/>
            <person name="King N."/>
            <person name="Lang F.B.F."/>
            <person name="Roger A.J."/>
            <person name="Ruiz-Trillo I."/>
            <person name="Lander E."/>
            <person name="Nusbaum C."/>
        </authorList>
    </citation>
    <scope>NUCLEOTIDE SEQUENCE [LARGE SCALE GENOMIC DNA]</scope>
    <source>
        <strain evidence="4">ATCC 38327</strain>
    </source>
</reference>
<dbReference type="EMBL" id="GG745328">
    <property type="protein sequence ID" value="KNE55078.1"/>
    <property type="molecule type" value="Genomic_DNA"/>
</dbReference>
<evidence type="ECO:0000313" key="4">
    <source>
        <dbReference type="Proteomes" id="UP000054350"/>
    </source>
</evidence>
<feature type="region of interest" description="Disordered" evidence="1">
    <location>
        <begin position="1"/>
        <end position="21"/>
    </location>
</feature>
<protein>
    <submittedName>
        <fullName evidence="3">Uncharacterized protein</fullName>
    </submittedName>
</protein>
<dbReference type="VEuPathDB" id="FungiDB:AMAG_01014"/>
<feature type="transmembrane region" description="Helical" evidence="2">
    <location>
        <begin position="119"/>
        <end position="140"/>
    </location>
</feature>
<keyword evidence="2" id="KW-1133">Transmembrane helix</keyword>
<sequence>MPRASPGQKTPKTAASAVVPSDSGTAAAAAALLDAPPSYDTFSRSPPALHSTPSSASTVASSAGPAAALRPPLAVHPHHYLAVGQDDTDDEIDDDVETASARMARLAGKSPFTDCTRAAVCPITAFLVTAALLFGLMWVYPRLLGIYVNSVRVDPTRFPPVEFSLTPPSITVHLLANVTVTNPLVIDLAQYHLAVVANYPHFDPPVAIGHSTLNATLALPARSQHTLEMPISLRLPDDSGAPAPAPGAPGLTDLVLAVADDCRTQGRIIIDLHWTATATSWWWHYGGAVHDVHSVEVSCGSLGRNGTATAHR</sequence>
<name>A0A0L0RXL8_ALLM3</name>
<organism evidence="3 4">
    <name type="scientific">Allomyces macrogynus (strain ATCC 38327)</name>
    <name type="common">Allomyces javanicus var. macrogynus</name>
    <dbReference type="NCBI Taxonomy" id="578462"/>
    <lineage>
        <taxon>Eukaryota</taxon>
        <taxon>Fungi</taxon>
        <taxon>Fungi incertae sedis</taxon>
        <taxon>Blastocladiomycota</taxon>
        <taxon>Blastocladiomycetes</taxon>
        <taxon>Blastocladiales</taxon>
        <taxon>Blastocladiaceae</taxon>
        <taxon>Allomyces</taxon>
    </lineage>
</organism>
<dbReference type="AlphaFoldDB" id="A0A0L0RXL8"/>
<gene>
    <name evidence="3" type="ORF">AMAG_01014</name>
</gene>
<keyword evidence="2" id="KW-0812">Transmembrane</keyword>
<dbReference type="OrthoDB" id="5596342at2759"/>
<dbReference type="Proteomes" id="UP000054350">
    <property type="component" value="Unassembled WGS sequence"/>
</dbReference>
<proteinExistence type="predicted"/>
<accession>A0A0L0RXL8</accession>
<evidence type="ECO:0000256" key="1">
    <source>
        <dbReference type="SAM" id="MobiDB-lite"/>
    </source>
</evidence>
<evidence type="ECO:0000256" key="2">
    <source>
        <dbReference type="SAM" id="Phobius"/>
    </source>
</evidence>
<evidence type="ECO:0000313" key="3">
    <source>
        <dbReference type="EMBL" id="KNE55078.1"/>
    </source>
</evidence>
<feature type="compositionally biased region" description="Low complexity" evidence="1">
    <location>
        <begin position="50"/>
        <end position="63"/>
    </location>
</feature>
<feature type="region of interest" description="Disordered" evidence="1">
    <location>
        <begin position="42"/>
        <end position="63"/>
    </location>
</feature>
<reference evidence="3 4" key="1">
    <citation type="submission" date="2009-11" db="EMBL/GenBank/DDBJ databases">
        <title>Annotation of Allomyces macrogynus ATCC 38327.</title>
        <authorList>
            <consortium name="The Broad Institute Genome Sequencing Platform"/>
            <person name="Russ C."/>
            <person name="Cuomo C."/>
            <person name="Burger G."/>
            <person name="Gray M.W."/>
            <person name="Holland P.W.H."/>
            <person name="King N."/>
            <person name="Lang F.B.F."/>
            <person name="Roger A.J."/>
            <person name="Ruiz-Trillo I."/>
            <person name="Young S.K."/>
            <person name="Zeng Q."/>
            <person name="Gargeya S."/>
            <person name="Fitzgerald M."/>
            <person name="Haas B."/>
            <person name="Abouelleil A."/>
            <person name="Alvarado L."/>
            <person name="Arachchi H.M."/>
            <person name="Berlin A."/>
            <person name="Chapman S.B."/>
            <person name="Gearin G."/>
            <person name="Goldberg J."/>
            <person name="Griggs A."/>
            <person name="Gujja S."/>
            <person name="Hansen M."/>
            <person name="Heiman D."/>
            <person name="Howarth C."/>
            <person name="Larimer J."/>
            <person name="Lui A."/>
            <person name="MacDonald P.J.P."/>
            <person name="McCowen C."/>
            <person name="Montmayeur A."/>
            <person name="Murphy C."/>
            <person name="Neiman D."/>
            <person name="Pearson M."/>
            <person name="Priest M."/>
            <person name="Roberts A."/>
            <person name="Saif S."/>
            <person name="Shea T."/>
            <person name="Sisk P."/>
            <person name="Stolte C."/>
            <person name="Sykes S."/>
            <person name="Wortman J."/>
            <person name="Nusbaum C."/>
            <person name="Birren B."/>
        </authorList>
    </citation>
    <scope>NUCLEOTIDE SEQUENCE [LARGE SCALE GENOMIC DNA]</scope>
    <source>
        <strain evidence="3 4">ATCC 38327</strain>
    </source>
</reference>
<keyword evidence="4" id="KW-1185">Reference proteome</keyword>
<keyword evidence="2" id="KW-0472">Membrane</keyword>